<evidence type="ECO:0000313" key="1">
    <source>
        <dbReference type="EMBL" id="MBW2962113.1"/>
    </source>
</evidence>
<proteinExistence type="predicted"/>
<reference evidence="1 2" key="1">
    <citation type="submission" date="2021-07" db="EMBL/GenBank/DDBJ databases">
        <title>Mesonia aestuariivivens sp. nov., isolated from a tidal flat.</title>
        <authorList>
            <person name="Kim Y.-O."/>
            <person name="Yoon J.-H."/>
        </authorList>
    </citation>
    <scope>NUCLEOTIDE SEQUENCE [LARGE SCALE GENOMIC DNA]</scope>
    <source>
        <strain evidence="1 2">JHPTF-M18</strain>
    </source>
</reference>
<organism evidence="1 2">
    <name type="scientific">Mesonia aestuariivivens</name>
    <dbReference type="NCBI Taxonomy" id="2796128"/>
    <lineage>
        <taxon>Bacteria</taxon>
        <taxon>Pseudomonadati</taxon>
        <taxon>Bacteroidota</taxon>
        <taxon>Flavobacteriia</taxon>
        <taxon>Flavobacteriales</taxon>
        <taxon>Flavobacteriaceae</taxon>
        <taxon>Mesonia</taxon>
    </lineage>
</organism>
<dbReference type="EMBL" id="JAHWDF010000009">
    <property type="protein sequence ID" value="MBW2962113.1"/>
    <property type="molecule type" value="Genomic_DNA"/>
</dbReference>
<name>A0ABS6W4Q0_9FLAO</name>
<gene>
    <name evidence="1" type="ORF">KW502_09910</name>
</gene>
<dbReference type="RefSeq" id="WP_219040398.1">
    <property type="nucleotide sequence ID" value="NZ_JAHWDF010000009.1"/>
</dbReference>
<comment type="caution">
    <text evidence="1">The sequence shown here is derived from an EMBL/GenBank/DDBJ whole genome shotgun (WGS) entry which is preliminary data.</text>
</comment>
<evidence type="ECO:0000313" key="2">
    <source>
        <dbReference type="Proteomes" id="UP000719267"/>
    </source>
</evidence>
<dbReference type="Proteomes" id="UP000719267">
    <property type="component" value="Unassembled WGS sequence"/>
</dbReference>
<sequence>MKRTEEENMVIGKFLLKINILIFIVLFSLSWNAKAFDQYTKPESQFFFLLKSDSIAFDLKVSSEDLKNLSVVKSNLYSIQEVKSFKNYSRVILKRNVCEQLVPQIQLTYNEENEKEKTINIFFFSKLIDIDKLSTIDKIIFDKKKDIVPPLLFMSSLQIGNYVLCINNKSYKKFETWNEFYFMCYILKNGEYEISENNCKNPYFNFIVK</sequence>
<keyword evidence="2" id="KW-1185">Reference proteome</keyword>
<protein>
    <submittedName>
        <fullName evidence="1">Uncharacterized protein</fullName>
    </submittedName>
</protein>
<accession>A0ABS6W4Q0</accession>